<feature type="non-terminal residue" evidence="2">
    <location>
        <position position="1"/>
    </location>
</feature>
<evidence type="ECO:0000256" key="1">
    <source>
        <dbReference type="SAM" id="MobiDB-lite"/>
    </source>
</evidence>
<sequence length="109" mass="12428">DKYWGLNHVGIQESRCSSQSVYMRSQGLGDEAASRNFVHVMTQGMSHYYGQWPVMSPVTSNSLGNGQVSPSDHESKDDSWYPMKTHYNARCLELREFGPEDTKGYNDSW</sequence>
<evidence type="ECO:0000313" key="3">
    <source>
        <dbReference type="Proteomes" id="UP000823775"/>
    </source>
</evidence>
<feature type="compositionally biased region" description="Polar residues" evidence="1">
    <location>
        <begin position="60"/>
        <end position="70"/>
    </location>
</feature>
<proteinExistence type="predicted"/>
<accession>A0ABS8WTH4</accession>
<protein>
    <submittedName>
        <fullName evidence="2">Uncharacterized protein</fullName>
    </submittedName>
</protein>
<name>A0ABS8WTH4_DATST</name>
<feature type="region of interest" description="Disordered" evidence="1">
    <location>
        <begin position="60"/>
        <end position="81"/>
    </location>
</feature>
<keyword evidence="3" id="KW-1185">Reference proteome</keyword>
<gene>
    <name evidence="2" type="ORF">HAX54_002148</name>
</gene>
<organism evidence="2 3">
    <name type="scientific">Datura stramonium</name>
    <name type="common">Jimsonweed</name>
    <name type="synonym">Common thornapple</name>
    <dbReference type="NCBI Taxonomy" id="4076"/>
    <lineage>
        <taxon>Eukaryota</taxon>
        <taxon>Viridiplantae</taxon>
        <taxon>Streptophyta</taxon>
        <taxon>Embryophyta</taxon>
        <taxon>Tracheophyta</taxon>
        <taxon>Spermatophyta</taxon>
        <taxon>Magnoliopsida</taxon>
        <taxon>eudicotyledons</taxon>
        <taxon>Gunneridae</taxon>
        <taxon>Pentapetalae</taxon>
        <taxon>asterids</taxon>
        <taxon>lamiids</taxon>
        <taxon>Solanales</taxon>
        <taxon>Solanaceae</taxon>
        <taxon>Solanoideae</taxon>
        <taxon>Datureae</taxon>
        <taxon>Datura</taxon>
    </lineage>
</organism>
<dbReference type="Proteomes" id="UP000823775">
    <property type="component" value="Unassembled WGS sequence"/>
</dbReference>
<evidence type="ECO:0000313" key="2">
    <source>
        <dbReference type="EMBL" id="MCE3215375.1"/>
    </source>
</evidence>
<dbReference type="EMBL" id="JACEIK010010965">
    <property type="protein sequence ID" value="MCE3215375.1"/>
    <property type="molecule type" value="Genomic_DNA"/>
</dbReference>
<comment type="caution">
    <text evidence="2">The sequence shown here is derived from an EMBL/GenBank/DDBJ whole genome shotgun (WGS) entry which is preliminary data.</text>
</comment>
<reference evidence="2 3" key="1">
    <citation type="journal article" date="2021" name="BMC Genomics">
        <title>Datura genome reveals duplications of psychoactive alkaloid biosynthetic genes and high mutation rate following tissue culture.</title>
        <authorList>
            <person name="Rajewski A."/>
            <person name="Carter-House D."/>
            <person name="Stajich J."/>
            <person name="Litt A."/>
        </authorList>
    </citation>
    <scope>NUCLEOTIDE SEQUENCE [LARGE SCALE GENOMIC DNA]</scope>
    <source>
        <strain evidence="2">AR-01</strain>
    </source>
</reference>